<dbReference type="Proteomes" id="UP000636956">
    <property type="component" value="Unassembled WGS sequence"/>
</dbReference>
<dbReference type="PROSITE" id="PS50011">
    <property type="entry name" value="PROTEIN_KINASE_DOM"/>
    <property type="match status" value="1"/>
</dbReference>
<dbReference type="PANTHER" id="PTHR10566">
    <property type="entry name" value="CHAPERONE-ACTIVITY OF BC1 COMPLEX CABC1 -RELATED"/>
    <property type="match status" value="1"/>
</dbReference>
<dbReference type="GO" id="GO:0004672">
    <property type="term" value="F:protein kinase activity"/>
    <property type="evidence" value="ECO:0007669"/>
    <property type="project" value="InterPro"/>
</dbReference>
<evidence type="ECO:0000259" key="3">
    <source>
        <dbReference type="PROSITE" id="PS50011"/>
    </source>
</evidence>
<reference evidence="4" key="1">
    <citation type="journal article" date="2014" name="Int. J. Syst. Evol. Microbiol.">
        <title>Complete genome sequence of Corynebacterium casei LMG S-19264T (=DSM 44701T), isolated from a smear-ripened cheese.</title>
        <authorList>
            <consortium name="US DOE Joint Genome Institute (JGI-PGF)"/>
            <person name="Walter F."/>
            <person name="Albersmeier A."/>
            <person name="Kalinowski J."/>
            <person name="Ruckert C."/>
        </authorList>
    </citation>
    <scope>NUCLEOTIDE SEQUENCE</scope>
    <source>
        <strain evidence="4">CGMCC 1.8984</strain>
    </source>
</reference>
<dbReference type="InterPro" id="IPR011009">
    <property type="entry name" value="Kinase-like_dom_sf"/>
</dbReference>
<dbReference type="CDD" id="cd05121">
    <property type="entry name" value="ABC1_ADCK3-like"/>
    <property type="match status" value="1"/>
</dbReference>
<evidence type="ECO:0000256" key="1">
    <source>
        <dbReference type="ARBA" id="ARBA00009670"/>
    </source>
</evidence>
<gene>
    <name evidence="4" type="ORF">GCM10011372_24170</name>
</gene>
<feature type="domain" description="Protein kinase" evidence="3">
    <location>
        <begin position="126"/>
        <end position="433"/>
    </location>
</feature>
<dbReference type="GO" id="GO:0005524">
    <property type="term" value="F:ATP binding"/>
    <property type="evidence" value="ECO:0007669"/>
    <property type="project" value="InterPro"/>
</dbReference>
<dbReference type="Pfam" id="PF03109">
    <property type="entry name" value="ABC1"/>
    <property type="match status" value="1"/>
</dbReference>
<dbReference type="AlphaFoldDB" id="A0A917PMP6"/>
<feature type="transmembrane region" description="Helical" evidence="2">
    <location>
        <begin position="529"/>
        <end position="547"/>
    </location>
</feature>
<dbReference type="InterPro" id="IPR050154">
    <property type="entry name" value="UbiB_kinase"/>
</dbReference>
<reference evidence="4" key="2">
    <citation type="submission" date="2020-09" db="EMBL/GenBank/DDBJ databases">
        <authorList>
            <person name="Sun Q."/>
            <person name="Zhou Y."/>
        </authorList>
    </citation>
    <scope>NUCLEOTIDE SEQUENCE</scope>
    <source>
        <strain evidence="4">CGMCC 1.8984</strain>
    </source>
</reference>
<keyword evidence="2" id="KW-0472">Membrane</keyword>
<keyword evidence="5" id="KW-1185">Reference proteome</keyword>
<dbReference type="Gene3D" id="1.10.510.10">
    <property type="entry name" value="Transferase(Phosphotransferase) domain 1"/>
    <property type="match status" value="1"/>
</dbReference>
<evidence type="ECO:0000313" key="5">
    <source>
        <dbReference type="Proteomes" id="UP000636956"/>
    </source>
</evidence>
<proteinExistence type="inferred from homology"/>
<keyword evidence="2" id="KW-0812">Transmembrane</keyword>
<dbReference type="SUPFAM" id="SSF56112">
    <property type="entry name" value="Protein kinase-like (PK-like)"/>
    <property type="match status" value="1"/>
</dbReference>
<feature type="transmembrane region" description="Helical" evidence="2">
    <location>
        <begin position="500"/>
        <end position="517"/>
    </location>
</feature>
<comment type="caution">
    <text evidence="4">The sequence shown here is derived from an EMBL/GenBank/DDBJ whole genome shotgun (WGS) entry which is preliminary data.</text>
</comment>
<protein>
    <submittedName>
        <fullName evidence="4">2-octaprenylphenol hydroxylase</fullName>
    </submittedName>
</protein>
<dbReference type="RefSeq" id="WP_188743681.1">
    <property type="nucleotide sequence ID" value="NZ_BAABFW010000023.1"/>
</dbReference>
<evidence type="ECO:0000256" key="2">
    <source>
        <dbReference type="SAM" id="Phobius"/>
    </source>
</evidence>
<dbReference type="SMART" id="SM00220">
    <property type="entry name" value="S_TKc"/>
    <property type="match status" value="1"/>
</dbReference>
<sequence length="557" mass="61942">MSAGRADTTHNARYREIAAVLRRHSLGFLGGLIGLDRLLPFRHRAAEASGAETNESPAHLRSALEELGPTFIKLGQVLSTRPDLLPPAYIDELIKLQDAAPPVPVDLIRDVIRRELGGEPEDLFASFENEALASASIGQVHLATLKDGTPVVVKVRRPGAVAQVQQDVEIVQNLAMRATRTWELAREYDAAGLADEFAKTIRDELDYLQEGRNAERFAENFQDEPDVVIPRVFWEFTTSRVLTLERMHGANVSDATVLDTRGVDRKEVARRGADMVLKMTFEDRFFHADLHPGNLFIHDDGTIALIDFGMVGVVEEELRDHLSNLFIALARSDHNLLASALVGVSVSAPYVDRDVLSEDLRVFLSHYRLRSLRETPFARVAGEMFGILRDSHLRLPREMALLFKALLQIEGIAVKLDPDFRLAEALEPYAQRLTRERTSALVFARRLARASFDMGELALDVPGVLRRVIDQVDTTGIQVHLRAAELDPIVGRVERIGNRLVAGMIGAAFISGIGNVVSRERRWRSWEGAMVGTGLGVLSATGAYLAWTARRRGRRRP</sequence>
<keyword evidence="2" id="KW-1133">Transmembrane helix</keyword>
<organism evidence="4 5">
    <name type="scientific">Agromyces bauzanensis</name>
    <dbReference type="NCBI Taxonomy" id="1308924"/>
    <lineage>
        <taxon>Bacteria</taxon>
        <taxon>Bacillati</taxon>
        <taxon>Actinomycetota</taxon>
        <taxon>Actinomycetes</taxon>
        <taxon>Micrococcales</taxon>
        <taxon>Microbacteriaceae</taxon>
        <taxon>Agromyces</taxon>
    </lineage>
</organism>
<comment type="similarity">
    <text evidence="1">Belongs to the protein kinase superfamily. ADCK protein kinase family.</text>
</comment>
<dbReference type="EMBL" id="BMMD01000013">
    <property type="protein sequence ID" value="GGJ85022.1"/>
    <property type="molecule type" value="Genomic_DNA"/>
</dbReference>
<evidence type="ECO:0000313" key="4">
    <source>
        <dbReference type="EMBL" id="GGJ85022.1"/>
    </source>
</evidence>
<dbReference type="PANTHER" id="PTHR10566:SF113">
    <property type="entry name" value="PROTEIN ACTIVITY OF BC1 COMPLEX KINASE 7, CHLOROPLASTIC"/>
    <property type="match status" value="1"/>
</dbReference>
<name>A0A917PMP6_9MICO</name>
<dbReference type="InterPro" id="IPR000719">
    <property type="entry name" value="Prot_kinase_dom"/>
</dbReference>
<dbReference type="InterPro" id="IPR004147">
    <property type="entry name" value="ABC1_dom"/>
</dbReference>
<accession>A0A917PMP6</accession>